<sequence>MAQQSTNETKLNRASPAGHELAPIDDGPTISIAIVQQESHNLTTTGYINGDKRVLTLDTGASKSIVRSDLVKGKITQLNGVRLRTATGEPAAVHGKITLRLTIANKSENYEFIVADIVDEVIIGADFMIAFGINLDMKERVMTWSNVEIPLNVGYDESTPIRRLTTNHPEIIPPCAEAIIWVPMNGDCGAEKLWVVEPAENRNTEAVVNLETSTEKPAAMEKKHLDGYIKEWTHQLSPSERNKAKQLLRKYASTFALTKEHQGRTSVVKHEINTADARPIKQPPRSVPLAKRDEVQKLISEMEKSGYYAPSIRQ</sequence>
<name>A0ABM3UV07_MUSDO</name>
<dbReference type="InterPro" id="IPR001969">
    <property type="entry name" value="Aspartic_peptidase_AS"/>
</dbReference>
<dbReference type="PANTHER" id="PTHR37984:SF5">
    <property type="entry name" value="PROTEIN NYNRIN-LIKE"/>
    <property type="match status" value="1"/>
</dbReference>
<evidence type="ECO:0000313" key="7">
    <source>
        <dbReference type="RefSeq" id="XP_058977365.1"/>
    </source>
</evidence>
<dbReference type="SUPFAM" id="SSF50630">
    <property type="entry name" value="Acid proteases"/>
    <property type="match status" value="1"/>
</dbReference>
<dbReference type="PROSITE" id="PS00141">
    <property type="entry name" value="ASP_PROTEASE"/>
    <property type="match status" value="1"/>
</dbReference>
<evidence type="ECO:0000256" key="4">
    <source>
        <dbReference type="ARBA" id="ARBA00022759"/>
    </source>
</evidence>
<keyword evidence="4" id="KW-0255">Endonuclease</keyword>
<proteinExistence type="predicted"/>
<organism evidence="6 7">
    <name type="scientific">Musca domestica</name>
    <name type="common">House fly</name>
    <dbReference type="NCBI Taxonomy" id="7370"/>
    <lineage>
        <taxon>Eukaryota</taxon>
        <taxon>Metazoa</taxon>
        <taxon>Ecdysozoa</taxon>
        <taxon>Arthropoda</taxon>
        <taxon>Hexapoda</taxon>
        <taxon>Insecta</taxon>
        <taxon>Pterygota</taxon>
        <taxon>Neoptera</taxon>
        <taxon>Endopterygota</taxon>
        <taxon>Diptera</taxon>
        <taxon>Brachycera</taxon>
        <taxon>Muscomorpha</taxon>
        <taxon>Muscoidea</taxon>
        <taxon>Muscidae</taxon>
        <taxon>Musca</taxon>
    </lineage>
</organism>
<protein>
    <submittedName>
        <fullName evidence="7">Uncharacterized protein LOC131802038</fullName>
    </submittedName>
</protein>
<dbReference type="GeneID" id="131802038"/>
<dbReference type="Gene3D" id="2.40.70.10">
    <property type="entry name" value="Acid Proteases"/>
    <property type="match status" value="1"/>
</dbReference>
<dbReference type="Proteomes" id="UP001652621">
    <property type="component" value="Unplaced"/>
</dbReference>
<keyword evidence="4" id="KW-0378">Hydrolase</keyword>
<evidence type="ECO:0000256" key="2">
    <source>
        <dbReference type="ARBA" id="ARBA00022695"/>
    </source>
</evidence>
<gene>
    <name evidence="7" type="primary">LOC131802038</name>
</gene>
<accession>A0ABM3UV07</accession>
<keyword evidence="2" id="KW-0548">Nucleotidyltransferase</keyword>
<keyword evidence="3" id="KW-0540">Nuclease</keyword>
<dbReference type="InterPro" id="IPR021109">
    <property type="entry name" value="Peptidase_aspartic_dom_sf"/>
</dbReference>
<keyword evidence="6" id="KW-1185">Reference proteome</keyword>
<evidence type="ECO:0000256" key="1">
    <source>
        <dbReference type="ARBA" id="ARBA00022679"/>
    </source>
</evidence>
<dbReference type="Pfam" id="PF13650">
    <property type="entry name" value="Asp_protease_2"/>
    <property type="match status" value="1"/>
</dbReference>
<dbReference type="InterPro" id="IPR050951">
    <property type="entry name" value="Retrovirus_Pol_polyprotein"/>
</dbReference>
<evidence type="ECO:0000313" key="6">
    <source>
        <dbReference type="Proteomes" id="UP001652621"/>
    </source>
</evidence>
<dbReference type="PANTHER" id="PTHR37984">
    <property type="entry name" value="PROTEIN CBG26694"/>
    <property type="match status" value="1"/>
</dbReference>
<keyword evidence="1" id="KW-0808">Transferase</keyword>
<dbReference type="InterPro" id="IPR043502">
    <property type="entry name" value="DNA/RNA_pol_sf"/>
</dbReference>
<dbReference type="SUPFAM" id="SSF56672">
    <property type="entry name" value="DNA/RNA polymerases"/>
    <property type="match status" value="1"/>
</dbReference>
<reference evidence="7" key="1">
    <citation type="submission" date="2025-08" db="UniProtKB">
        <authorList>
            <consortium name="RefSeq"/>
        </authorList>
    </citation>
    <scope>IDENTIFICATION</scope>
    <source>
        <strain evidence="7">Aabys</strain>
        <tissue evidence="7">Whole body</tissue>
    </source>
</reference>
<dbReference type="RefSeq" id="XP_058977365.1">
    <property type="nucleotide sequence ID" value="XM_059121382.1"/>
</dbReference>
<dbReference type="CDD" id="cd00303">
    <property type="entry name" value="retropepsin_like"/>
    <property type="match status" value="1"/>
</dbReference>
<evidence type="ECO:0000256" key="3">
    <source>
        <dbReference type="ARBA" id="ARBA00022722"/>
    </source>
</evidence>
<feature type="region of interest" description="Disordered" evidence="5">
    <location>
        <begin position="1"/>
        <end position="25"/>
    </location>
</feature>
<evidence type="ECO:0000256" key="5">
    <source>
        <dbReference type="SAM" id="MobiDB-lite"/>
    </source>
</evidence>